<sequence length="74" mass="8366">METRCAALSITVTVCLRGCFTFEHYPSVFMESMPLTPVGVAEPSLGLLFNDMARLLRHIFDIFRNTIIEETPSQ</sequence>
<keyword evidence="2" id="KW-1185">Reference proteome</keyword>
<accession>A0A2T7PTL4</accession>
<comment type="caution">
    <text evidence="1">The sequence shown here is derived from an EMBL/GenBank/DDBJ whole genome shotgun (WGS) entry which is preliminary data.</text>
</comment>
<dbReference type="EMBL" id="PZQS01000002">
    <property type="protein sequence ID" value="PVD36773.1"/>
    <property type="molecule type" value="Genomic_DNA"/>
</dbReference>
<reference evidence="1 2" key="1">
    <citation type="submission" date="2018-04" db="EMBL/GenBank/DDBJ databases">
        <title>The genome of golden apple snail Pomacea canaliculata provides insight into stress tolerance and invasive adaptation.</title>
        <authorList>
            <person name="Liu C."/>
            <person name="Liu B."/>
            <person name="Ren Y."/>
            <person name="Zhang Y."/>
            <person name="Wang H."/>
            <person name="Li S."/>
            <person name="Jiang F."/>
            <person name="Yin L."/>
            <person name="Zhang G."/>
            <person name="Qian W."/>
            <person name="Fan W."/>
        </authorList>
    </citation>
    <scope>NUCLEOTIDE SEQUENCE [LARGE SCALE GENOMIC DNA]</scope>
    <source>
        <strain evidence="1">SZHN2017</strain>
        <tissue evidence="1">Muscle</tissue>
    </source>
</reference>
<evidence type="ECO:0000313" key="2">
    <source>
        <dbReference type="Proteomes" id="UP000245119"/>
    </source>
</evidence>
<proteinExistence type="predicted"/>
<organism evidence="1 2">
    <name type="scientific">Pomacea canaliculata</name>
    <name type="common">Golden apple snail</name>
    <dbReference type="NCBI Taxonomy" id="400727"/>
    <lineage>
        <taxon>Eukaryota</taxon>
        <taxon>Metazoa</taxon>
        <taxon>Spiralia</taxon>
        <taxon>Lophotrochozoa</taxon>
        <taxon>Mollusca</taxon>
        <taxon>Gastropoda</taxon>
        <taxon>Caenogastropoda</taxon>
        <taxon>Architaenioglossa</taxon>
        <taxon>Ampullarioidea</taxon>
        <taxon>Ampullariidae</taxon>
        <taxon>Pomacea</taxon>
    </lineage>
</organism>
<dbReference type="Proteomes" id="UP000245119">
    <property type="component" value="Linkage Group LG2"/>
</dbReference>
<name>A0A2T7PTL4_POMCA</name>
<evidence type="ECO:0000313" key="1">
    <source>
        <dbReference type="EMBL" id="PVD36773.1"/>
    </source>
</evidence>
<dbReference type="AlphaFoldDB" id="A0A2T7PTL4"/>
<protein>
    <submittedName>
        <fullName evidence="1">Uncharacterized protein</fullName>
    </submittedName>
</protein>
<gene>
    <name evidence="1" type="ORF">C0Q70_03763</name>
</gene>